<evidence type="ECO:0000313" key="3">
    <source>
        <dbReference type="Proteomes" id="UP000095280"/>
    </source>
</evidence>
<keyword evidence="1" id="KW-1133">Transmembrane helix</keyword>
<proteinExistence type="predicted"/>
<keyword evidence="2" id="KW-0732">Signal</keyword>
<keyword evidence="1" id="KW-0812">Transmembrane</keyword>
<dbReference type="Proteomes" id="UP000095280">
    <property type="component" value="Unplaced"/>
</dbReference>
<keyword evidence="3" id="KW-1185">Reference proteome</keyword>
<feature type="chain" id="PRO_5009321381" evidence="2">
    <location>
        <begin position="17"/>
        <end position="165"/>
    </location>
</feature>
<protein>
    <submittedName>
        <fullName evidence="4">Conserved plasma membrane protein</fullName>
    </submittedName>
</protein>
<accession>A0A1I8J169</accession>
<name>A0A1I8J169_9PLAT</name>
<feature type="transmembrane region" description="Helical" evidence="1">
    <location>
        <begin position="127"/>
        <end position="146"/>
    </location>
</feature>
<evidence type="ECO:0000313" key="4">
    <source>
        <dbReference type="WBParaSite" id="maker-uti_cns_0045517-snap-gene-0.3-mRNA-1"/>
    </source>
</evidence>
<sequence length="165" mass="18476">SLLVIVILTFAGSVASEDIRQQISQELQQICDALTGTGSPNPKLTDLFKKNMKFWKHVETCSADGLVIKLTLSDGFRQCWYSLNLEAYAKCLESDSFFCDITINRTLKRKCKNVRKRAKKLHAVRPVIVGSSIAVAAVVFLLSACIRRRRKRQMTANDVQLNAVA</sequence>
<evidence type="ECO:0000256" key="1">
    <source>
        <dbReference type="SAM" id="Phobius"/>
    </source>
</evidence>
<feature type="signal peptide" evidence="2">
    <location>
        <begin position="1"/>
        <end position="16"/>
    </location>
</feature>
<evidence type="ECO:0000256" key="2">
    <source>
        <dbReference type="SAM" id="SignalP"/>
    </source>
</evidence>
<dbReference type="WBParaSite" id="maker-uti_cns_0045517-snap-gene-0.3-mRNA-1">
    <property type="protein sequence ID" value="maker-uti_cns_0045517-snap-gene-0.3-mRNA-1"/>
    <property type="gene ID" value="maker-uti_cns_0045517-snap-gene-0.3"/>
</dbReference>
<reference evidence="4" key="1">
    <citation type="submission" date="2016-11" db="UniProtKB">
        <authorList>
            <consortium name="WormBaseParasite"/>
        </authorList>
    </citation>
    <scope>IDENTIFICATION</scope>
</reference>
<dbReference type="AlphaFoldDB" id="A0A1I8J169"/>
<organism evidence="3 4">
    <name type="scientific">Macrostomum lignano</name>
    <dbReference type="NCBI Taxonomy" id="282301"/>
    <lineage>
        <taxon>Eukaryota</taxon>
        <taxon>Metazoa</taxon>
        <taxon>Spiralia</taxon>
        <taxon>Lophotrochozoa</taxon>
        <taxon>Platyhelminthes</taxon>
        <taxon>Rhabditophora</taxon>
        <taxon>Macrostomorpha</taxon>
        <taxon>Macrostomida</taxon>
        <taxon>Macrostomidae</taxon>
        <taxon>Macrostomum</taxon>
    </lineage>
</organism>
<keyword evidence="1" id="KW-0472">Membrane</keyword>